<accession>A0A5N7BLE2</accession>
<proteinExistence type="predicted"/>
<gene>
    <name evidence="1" type="ORF">BDV26DRAFT_288603</name>
</gene>
<evidence type="ECO:0000313" key="1">
    <source>
        <dbReference type="EMBL" id="KAE8382317.1"/>
    </source>
</evidence>
<name>A0A5N7BLE2_9EURO</name>
<dbReference type="Proteomes" id="UP000326198">
    <property type="component" value="Unassembled WGS sequence"/>
</dbReference>
<keyword evidence="2" id="KW-1185">Reference proteome</keyword>
<organism evidence="1 2">
    <name type="scientific">Aspergillus bertholletiae</name>
    <dbReference type="NCBI Taxonomy" id="1226010"/>
    <lineage>
        <taxon>Eukaryota</taxon>
        <taxon>Fungi</taxon>
        <taxon>Dikarya</taxon>
        <taxon>Ascomycota</taxon>
        <taxon>Pezizomycotina</taxon>
        <taxon>Eurotiomycetes</taxon>
        <taxon>Eurotiomycetidae</taxon>
        <taxon>Eurotiales</taxon>
        <taxon>Aspergillaceae</taxon>
        <taxon>Aspergillus</taxon>
        <taxon>Aspergillus subgen. Circumdati</taxon>
    </lineage>
</organism>
<evidence type="ECO:0000313" key="2">
    <source>
        <dbReference type="Proteomes" id="UP000326198"/>
    </source>
</evidence>
<protein>
    <submittedName>
        <fullName evidence="1">Uncharacterized protein</fullName>
    </submittedName>
</protein>
<dbReference type="EMBL" id="ML736163">
    <property type="protein sequence ID" value="KAE8382317.1"/>
    <property type="molecule type" value="Genomic_DNA"/>
</dbReference>
<dbReference type="AlphaFoldDB" id="A0A5N7BLE2"/>
<reference evidence="1 2" key="1">
    <citation type="submission" date="2019-04" db="EMBL/GenBank/DDBJ databases">
        <title>Friends and foes A comparative genomics studyof 23 Aspergillus species from section Flavi.</title>
        <authorList>
            <consortium name="DOE Joint Genome Institute"/>
            <person name="Kjaerbolling I."/>
            <person name="Vesth T."/>
            <person name="Frisvad J.C."/>
            <person name="Nybo J.L."/>
            <person name="Theobald S."/>
            <person name="Kildgaard S."/>
            <person name="Isbrandt T."/>
            <person name="Kuo A."/>
            <person name="Sato A."/>
            <person name="Lyhne E.K."/>
            <person name="Kogle M.E."/>
            <person name="Wiebenga A."/>
            <person name="Kun R.S."/>
            <person name="Lubbers R.J."/>
            <person name="Makela M.R."/>
            <person name="Barry K."/>
            <person name="Chovatia M."/>
            <person name="Clum A."/>
            <person name="Daum C."/>
            <person name="Haridas S."/>
            <person name="He G."/>
            <person name="LaButti K."/>
            <person name="Lipzen A."/>
            <person name="Mondo S."/>
            <person name="Riley R."/>
            <person name="Salamov A."/>
            <person name="Simmons B.A."/>
            <person name="Magnuson J.K."/>
            <person name="Henrissat B."/>
            <person name="Mortensen U.H."/>
            <person name="Larsen T.O."/>
            <person name="Devries R.P."/>
            <person name="Grigoriev I.V."/>
            <person name="Machida M."/>
            <person name="Baker S.E."/>
            <person name="Andersen M.R."/>
        </authorList>
    </citation>
    <scope>NUCLEOTIDE SEQUENCE [LARGE SCALE GENOMIC DNA]</scope>
    <source>
        <strain evidence="1 2">IBT 29228</strain>
    </source>
</reference>
<sequence>MVPQCMEGAFNGVSPIHADAEFCISSASHFESALFNEDFLNLASEDAASLSPVPSRGLNVLHPILADHAWSSPSDHVWGGCLQKLLSLQTNLFTPWTHSFSKTQQEGGIEWIASMTQQLMDVFPWHSQLCPGGSEQTSCTYYHRADFMTLLVLVCYLRLLQSYMDVISLTNIPTYHDSFVSHDCPAPNYCNGASATETLCSNPLTTGELRGVAGASIFGHLLNRLTSSAQCFIGKVSNSIHHKCCPVGSGIALSITPMLTAVTSLEKPLRLRLNRQMHASSDIED</sequence>